<comment type="caution">
    <text evidence="2">The sequence shown here is derived from an EMBL/GenBank/DDBJ whole genome shotgun (WGS) entry which is preliminary data.</text>
</comment>
<dbReference type="EMBL" id="SNYS01000005">
    <property type="protein sequence ID" value="TDQ71278.1"/>
    <property type="molecule type" value="Genomic_DNA"/>
</dbReference>
<gene>
    <name evidence="2" type="ORF">C7391_0385</name>
</gene>
<name>A0A484F7F9_9EURY</name>
<organism evidence="2 3">
    <name type="scientific">Methanimicrococcus blatticola</name>
    <dbReference type="NCBI Taxonomy" id="91560"/>
    <lineage>
        <taxon>Archaea</taxon>
        <taxon>Methanobacteriati</taxon>
        <taxon>Methanobacteriota</taxon>
        <taxon>Stenosarchaea group</taxon>
        <taxon>Methanomicrobia</taxon>
        <taxon>Methanosarcinales</taxon>
        <taxon>Methanosarcinaceae</taxon>
        <taxon>Methanimicrococcus</taxon>
    </lineage>
</organism>
<dbReference type="AlphaFoldDB" id="A0A484F7F9"/>
<proteinExistence type="predicted"/>
<dbReference type="InterPro" id="IPR005543">
    <property type="entry name" value="PASTA_dom"/>
</dbReference>
<accession>A0A484F7F9</accession>
<feature type="domain" description="PASTA" evidence="1">
    <location>
        <begin position="479"/>
        <end position="542"/>
    </location>
</feature>
<dbReference type="Pfam" id="PF03793">
    <property type="entry name" value="PASTA"/>
    <property type="match status" value="1"/>
</dbReference>
<protein>
    <submittedName>
        <fullName evidence="2">Helix-hairpin-helix protein</fullName>
    </submittedName>
</protein>
<dbReference type="Pfam" id="PF14520">
    <property type="entry name" value="HHH_5"/>
    <property type="match status" value="1"/>
</dbReference>
<reference evidence="2 3" key="1">
    <citation type="submission" date="2019-03" db="EMBL/GenBank/DDBJ databases">
        <title>Genomic Encyclopedia of Type Strains, Phase IV (KMG-IV): sequencing the most valuable type-strain genomes for metagenomic binning, comparative biology and taxonomic classification.</title>
        <authorList>
            <person name="Goeker M."/>
        </authorList>
    </citation>
    <scope>NUCLEOTIDE SEQUENCE [LARGE SCALE GENOMIC DNA]</scope>
    <source>
        <strain evidence="2 3">DSM 13328</strain>
    </source>
</reference>
<evidence type="ECO:0000313" key="3">
    <source>
        <dbReference type="Proteomes" id="UP000294855"/>
    </source>
</evidence>
<dbReference type="Proteomes" id="UP000294855">
    <property type="component" value="Unassembled WGS sequence"/>
</dbReference>
<evidence type="ECO:0000259" key="1">
    <source>
        <dbReference type="Pfam" id="PF03793"/>
    </source>
</evidence>
<keyword evidence="3" id="KW-1185">Reference proteome</keyword>
<evidence type="ECO:0000313" key="2">
    <source>
        <dbReference type="EMBL" id="TDQ71278.1"/>
    </source>
</evidence>
<sequence length="553" mass="62655">MEQTTPESRIIRIQTEKLTREEILRLKEIASQIEIIPDQFYPDTHSVCTPELKIDYLPISTYLKKKLDAQGISTVQSLNDHAVTPAFRIEFAELVGVSEKTANMLLIFVNLLETFEEDRDKVFVDFTRDLFTELVLVPGININMISILRSAFAGTVCDLEEIMSHESEKTELAEKTKMSQTALFDLLKKEQEIERLPETEEDIKKRFSIDVLPIMYELSGFSDTMVEGIWKGYTGPRTLEALRERTKTVKQIEEIQKASKIKSFGILPRMADLMSVPRMTPEDAFKLLSRGINSAKELANVEFLRDGVIQNVSFGIPNTRIIPYIIAAREIDETGFEPFAVSDDPEMPATPAEEIESDSKMDLPEMLTQLGRGIGQAQRELDLNALKMQKEILKSRDLTEYGLQPTWYSMPEVDFTLKMEYNVASERSEDGTVSPGRVEIIPVNAKYTSLFTSAAKEESSLTIKFVPIPPSEVLVRRREVPDMTGMTAEEAKTALSERGIRPIFYTAIDMPPEYAFGDDRTEITYQSVKSGEYLGIGEEIFVLATFRRQARAA</sequence>